<gene>
    <name evidence="1" type="ORF">GMA10_01515</name>
</gene>
<protein>
    <submittedName>
        <fullName evidence="1">Uncharacterized protein</fullName>
    </submittedName>
</protein>
<name>A0A7K1LFE7_9MICC</name>
<keyword evidence="2" id="KW-1185">Reference proteome</keyword>
<sequence length="162" mass="17342">MVTVTRAEPKSNSKYDTAVFTRVTTKQAQRLAEVQAMEPALPSRADAVRRLIDSLEDDDLVRADAAEGKEALAGDDVAAIVAALQERTRAYNELIKQVHAIGVNVNQLARLGHQMNLGAPGTIPTAAIEGTGRALEDVKDRASVLAHQDAYVESVVAACLPR</sequence>
<evidence type="ECO:0000313" key="2">
    <source>
        <dbReference type="Proteomes" id="UP000462152"/>
    </source>
</evidence>
<comment type="caution">
    <text evidence="1">The sequence shown here is derived from an EMBL/GenBank/DDBJ whole genome shotgun (WGS) entry which is preliminary data.</text>
</comment>
<dbReference type="EMBL" id="WOGT01000001">
    <property type="protein sequence ID" value="MUN53917.1"/>
    <property type="molecule type" value="Genomic_DNA"/>
</dbReference>
<reference evidence="1 2" key="1">
    <citation type="submission" date="2019-12" db="EMBL/GenBank/DDBJ databases">
        <authorList>
            <person name="Li J."/>
            <person name="Shi Y."/>
            <person name="Xu G."/>
            <person name="Xiao D."/>
            <person name="Ran X."/>
        </authorList>
    </citation>
    <scope>NUCLEOTIDE SEQUENCE [LARGE SCALE GENOMIC DNA]</scope>
    <source>
        <strain evidence="1 2">JCM 15915</strain>
    </source>
</reference>
<organism evidence="1 2">
    <name type="scientific">Rothia koreensis</name>
    <dbReference type="NCBI Taxonomy" id="592378"/>
    <lineage>
        <taxon>Bacteria</taxon>
        <taxon>Bacillati</taxon>
        <taxon>Actinomycetota</taxon>
        <taxon>Actinomycetes</taxon>
        <taxon>Micrococcales</taxon>
        <taxon>Micrococcaceae</taxon>
        <taxon>Rothia</taxon>
    </lineage>
</organism>
<dbReference type="Proteomes" id="UP000462152">
    <property type="component" value="Unassembled WGS sequence"/>
</dbReference>
<evidence type="ECO:0000313" key="1">
    <source>
        <dbReference type="EMBL" id="MUN53917.1"/>
    </source>
</evidence>
<dbReference type="AlphaFoldDB" id="A0A7K1LFE7"/>
<proteinExistence type="predicted"/>
<dbReference type="RefSeq" id="WP_129314023.1">
    <property type="nucleotide sequence ID" value="NZ_NOIQ01000001.1"/>
</dbReference>
<accession>A0A7K1LFE7</accession>
<dbReference type="OrthoDB" id="7376495at2"/>